<dbReference type="SUPFAM" id="SSF55961">
    <property type="entry name" value="Bet v1-like"/>
    <property type="match status" value="1"/>
</dbReference>
<dbReference type="InterPro" id="IPR023393">
    <property type="entry name" value="START-like_dom_sf"/>
</dbReference>
<dbReference type="Proteomes" id="UP000189883">
    <property type="component" value="Chromosome"/>
</dbReference>
<sequence>MRWLKFVLVLGVLLAGVYAVSMLFVDESKSFKVEREIEYPIDKVYPQFSNFQNFTRWYQYFTQNPKLKFEYFLPYEGQGSSMNFVDAKEGVGMVFIRYENFEKTLRYEFFDADTNAPLKVDIKFLPKGEKTRLIWMVTTPKKALLERYVNLFSVENFEGMVDESLRNLKAVLSNKVDKIEILTNIKYDSLMIENQEAAVLVGINANTQNKNKTIYFKDLVKNHHKVVNFVMNDLGKKEDEFGFPMLITQAKSYKDKEVSYFYGIPLSKKSEITDNNFTYHMQDASRLYVMYYKGDYANRVSVINKLLKKAEEDSLRTGKLQEVFIETPVENKPVLLKIALPVSS</sequence>
<accession>A0A1S7DUA1</accession>
<proteinExistence type="predicted"/>
<evidence type="ECO:0000313" key="1">
    <source>
        <dbReference type="EMBL" id="AQY22712.1"/>
    </source>
</evidence>
<reference evidence="1 2" key="1">
    <citation type="submission" date="2015-06" db="EMBL/GenBank/DDBJ databases">
        <title>R. anatipestifer strain HXb2 is the most virulent strain so far, and the genome sequence would help us uncover the pathogenesis.</title>
        <authorList>
            <person name="Hu Q."/>
            <person name="Qi J."/>
            <person name="Bo H."/>
            <person name="Liu G."/>
            <person name="Tao M."/>
            <person name="Ding Y."/>
            <person name="Xue Y."/>
        </authorList>
    </citation>
    <scope>NUCLEOTIDE SEQUENCE [LARGE SCALE GENOMIC DNA]</scope>
    <source>
        <strain evidence="1 2">HXb2</strain>
    </source>
</reference>
<dbReference type="AlphaFoldDB" id="A0A1S7DUA1"/>
<name>A0A1S7DUA1_RIEAN</name>
<dbReference type="Gene3D" id="3.30.530.20">
    <property type="match status" value="1"/>
</dbReference>
<protein>
    <submittedName>
        <fullName evidence="1">Polyketide cyclase/dehydrase</fullName>
    </submittedName>
</protein>
<gene>
    <name evidence="1" type="ORF">AB406_1770</name>
</gene>
<organism evidence="1 2">
    <name type="scientific">Riemerella anatipestifer</name>
    <name type="common">Moraxella anatipestifer</name>
    <dbReference type="NCBI Taxonomy" id="34085"/>
    <lineage>
        <taxon>Bacteria</taxon>
        <taxon>Pseudomonadati</taxon>
        <taxon>Bacteroidota</taxon>
        <taxon>Flavobacteriia</taxon>
        <taxon>Flavobacteriales</taxon>
        <taxon>Weeksellaceae</taxon>
        <taxon>Riemerella</taxon>
    </lineage>
</organism>
<evidence type="ECO:0000313" key="2">
    <source>
        <dbReference type="Proteomes" id="UP000189883"/>
    </source>
</evidence>
<dbReference type="EMBL" id="CP011859">
    <property type="protein sequence ID" value="AQY22712.1"/>
    <property type="molecule type" value="Genomic_DNA"/>
</dbReference>
<dbReference type="RefSeq" id="WP_079207860.1">
    <property type="nucleotide sequence ID" value="NZ_CP011859.1"/>
</dbReference>